<sequence length="121" mass="13418">MKLLSDKSKAALQAIPHAGMPATRHALPGWSPASFLRFTCTSQQLHVQEGQAWMKAEQLSYEDGRLSVERFEGQLPMATYQQAVADAQSMSAGQTMFFLEQCTSLLSMLLSSPGPRDRQRD</sequence>
<organism evidence="1 2">
    <name type="scientific">Noviherbaspirillum pedocola</name>
    <dbReference type="NCBI Taxonomy" id="2801341"/>
    <lineage>
        <taxon>Bacteria</taxon>
        <taxon>Pseudomonadati</taxon>
        <taxon>Pseudomonadota</taxon>
        <taxon>Betaproteobacteria</taxon>
        <taxon>Burkholderiales</taxon>
        <taxon>Oxalobacteraceae</taxon>
        <taxon>Noviherbaspirillum</taxon>
    </lineage>
</organism>
<protein>
    <submittedName>
        <fullName evidence="1">Uncharacterized protein</fullName>
    </submittedName>
</protein>
<accession>A0A934STY4</accession>
<reference evidence="1" key="1">
    <citation type="submission" date="2021-01" db="EMBL/GenBank/DDBJ databases">
        <title>Genome sequence of strain Noviherbaspirillum sp. DKR-6.</title>
        <authorList>
            <person name="Chaudhary D.K."/>
        </authorList>
    </citation>
    <scope>NUCLEOTIDE SEQUENCE</scope>
    <source>
        <strain evidence="1">DKR-6</strain>
    </source>
</reference>
<dbReference type="EMBL" id="JAEPBG010000008">
    <property type="protein sequence ID" value="MBK4736726.1"/>
    <property type="molecule type" value="Genomic_DNA"/>
</dbReference>
<comment type="caution">
    <text evidence="1">The sequence shown here is derived from an EMBL/GenBank/DDBJ whole genome shotgun (WGS) entry which is preliminary data.</text>
</comment>
<gene>
    <name evidence="1" type="ORF">JJB74_19035</name>
</gene>
<evidence type="ECO:0000313" key="2">
    <source>
        <dbReference type="Proteomes" id="UP000622890"/>
    </source>
</evidence>
<name>A0A934STY4_9BURK</name>
<evidence type="ECO:0000313" key="1">
    <source>
        <dbReference type="EMBL" id="MBK4736726.1"/>
    </source>
</evidence>
<dbReference type="RefSeq" id="WP_200594426.1">
    <property type="nucleotide sequence ID" value="NZ_JAEPBG010000008.1"/>
</dbReference>
<proteinExistence type="predicted"/>
<keyword evidence="2" id="KW-1185">Reference proteome</keyword>
<dbReference type="Proteomes" id="UP000622890">
    <property type="component" value="Unassembled WGS sequence"/>
</dbReference>
<dbReference type="AlphaFoldDB" id="A0A934STY4"/>